<dbReference type="GO" id="GO:0008270">
    <property type="term" value="F:zinc ion binding"/>
    <property type="evidence" value="ECO:0007669"/>
    <property type="project" value="InterPro"/>
</dbReference>
<keyword evidence="3" id="KW-1185">Reference proteome</keyword>
<evidence type="ECO:0000313" key="3">
    <source>
        <dbReference type="Proteomes" id="UP000017984"/>
    </source>
</evidence>
<name>V6JWS5_STRRC</name>
<dbReference type="Pfam" id="PF01844">
    <property type="entry name" value="HNH"/>
    <property type="match status" value="1"/>
</dbReference>
<dbReference type="EMBL" id="AWQX01000267">
    <property type="protein sequence ID" value="EST24375.1"/>
    <property type="molecule type" value="Genomic_DNA"/>
</dbReference>
<organism evidence="2 3">
    <name type="scientific">Streptomyces roseochromogenus subsp. oscitans DS 12.976</name>
    <dbReference type="NCBI Taxonomy" id="1352936"/>
    <lineage>
        <taxon>Bacteria</taxon>
        <taxon>Bacillati</taxon>
        <taxon>Actinomycetota</taxon>
        <taxon>Actinomycetes</taxon>
        <taxon>Kitasatosporales</taxon>
        <taxon>Streptomycetaceae</taxon>
        <taxon>Streptomyces</taxon>
    </lineage>
</organism>
<dbReference type="STRING" id="1352936.M878_30645"/>
<dbReference type="SMART" id="SM00507">
    <property type="entry name" value="HNHc"/>
    <property type="match status" value="1"/>
</dbReference>
<evidence type="ECO:0000313" key="2">
    <source>
        <dbReference type="EMBL" id="EST24375.1"/>
    </source>
</evidence>
<dbReference type="Gene3D" id="1.10.30.50">
    <property type="match status" value="1"/>
</dbReference>
<gene>
    <name evidence="2" type="ORF">M878_30645</name>
</gene>
<evidence type="ECO:0000259" key="1">
    <source>
        <dbReference type="SMART" id="SM00507"/>
    </source>
</evidence>
<reference evidence="2 3" key="1">
    <citation type="journal article" date="2014" name="Genome Announc.">
        <title>Draft Genome Sequence of Streptomyces roseochromogenes subsp. oscitans DS 12.976, Producer of the Aminocoumarin Antibiotic Clorobiocin.</title>
        <authorList>
            <person name="Ruckert C."/>
            <person name="Kalinowski J."/>
            <person name="Heide L."/>
            <person name="Apel A.K."/>
        </authorList>
    </citation>
    <scope>NUCLEOTIDE SEQUENCE [LARGE SCALE GENOMIC DNA]</scope>
    <source>
        <strain evidence="2 3">DS 12.976</strain>
    </source>
</reference>
<dbReference type="HOGENOM" id="CLU_108879_4_2_11"/>
<protein>
    <recommendedName>
        <fullName evidence="1">HNH nuclease domain-containing protein</fullName>
    </recommendedName>
</protein>
<accession>V6JWS5</accession>
<comment type="caution">
    <text evidence="2">The sequence shown here is derived from an EMBL/GenBank/DDBJ whole genome shotgun (WGS) entry which is preliminary data.</text>
</comment>
<dbReference type="RefSeq" id="WP_023550834.1">
    <property type="nucleotide sequence ID" value="NZ_CM002285.1"/>
</dbReference>
<dbReference type="PATRIC" id="fig|1352936.5.peg.6383"/>
<sequence length="116" mass="13111">MARRRQRPCLVCGTLTRNASRCDVHQAEWQKRQDQIRGSAHQRGYDTAWRKTAAAAVTQHRAQYGNWCPGWQVPAHAATDLTADHRVPKAHGGTDDPTNIQILCRSCNSRKHNRTA</sequence>
<dbReference type="AlphaFoldDB" id="V6JWS5"/>
<dbReference type="OrthoDB" id="4578716at2"/>
<feature type="domain" description="HNH nuclease" evidence="1">
    <location>
        <begin position="51"/>
        <end position="109"/>
    </location>
</feature>
<dbReference type="GO" id="GO:0004519">
    <property type="term" value="F:endonuclease activity"/>
    <property type="evidence" value="ECO:0007669"/>
    <property type="project" value="InterPro"/>
</dbReference>
<dbReference type="InterPro" id="IPR003615">
    <property type="entry name" value="HNH_nuc"/>
</dbReference>
<dbReference type="GO" id="GO:0003676">
    <property type="term" value="F:nucleic acid binding"/>
    <property type="evidence" value="ECO:0007669"/>
    <property type="project" value="InterPro"/>
</dbReference>
<dbReference type="CDD" id="cd00085">
    <property type="entry name" value="HNHc"/>
    <property type="match status" value="1"/>
</dbReference>
<proteinExistence type="predicted"/>
<dbReference type="Proteomes" id="UP000017984">
    <property type="component" value="Chromosome"/>
</dbReference>
<dbReference type="InterPro" id="IPR002711">
    <property type="entry name" value="HNH"/>
</dbReference>